<dbReference type="Proteomes" id="UP000799444">
    <property type="component" value="Unassembled WGS sequence"/>
</dbReference>
<sequence>MALTRKQITTCISIVYIIFATALAGFASSRSRYLSIPIPTALSGLATALPIVAGIVLEIGYDLTRKQERRNKLPRGETLRPPLVIVANTIIFIYSTVVVTLLGTHAGPPSGLNCGLEDKWKAMFTHKDEESIRRIQDAFRCCGFRTSHDRAWPFPDKSHDAFACEKTLERTNGCFGAWKAEEQNMAGILMGVVGLVFVWQVSIIVFPTQSQTVLHRVLPEHVSRFLSDQNQNRAQGAIEYLPNFSRYSDRVEDAASDSDGENPVQNTIEGGAQHVRNALGAGQDEERAHPSVENEWSRN</sequence>
<evidence type="ECO:0000256" key="2">
    <source>
        <dbReference type="SAM" id="Phobius"/>
    </source>
</evidence>
<organism evidence="3 4">
    <name type="scientific">Polyplosphaeria fusca</name>
    <dbReference type="NCBI Taxonomy" id="682080"/>
    <lineage>
        <taxon>Eukaryota</taxon>
        <taxon>Fungi</taxon>
        <taxon>Dikarya</taxon>
        <taxon>Ascomycota</taxon>
        <taxon>Pezizomycotina</taxon>
        <taxon>Dothideomycetes</taxon>
        <taxon>Pleosporomycetidae</taxon>
        <taxon>Pleosporales</taxon>
        <taxon>Tetraplosphaeriaceae</taxon>
        <taxon>Polyplosphaeria</taxon>
    </lineage>
</organism>
<evidence type="ECO:0000256" key="1">
    <source>
        <dbReference type="SAM" id="MobiDB-lite"/>
    </source>
</evidence>
<accession>A0A9P4QJN5</accession>
<keyword evidence="2" id="KW-0472">Membrane</keyword>
<feature type="region of interest" description="Disordered" evidence="1">
    <location>
        <begin position="251"/>
        <end position="299"/>
    </location>
</feature>
<evidence type="ECO:0000313" key="4">
    <source>
        <dbReference type="Proteomes" id="UP000799444"/>
    </source>
</evidence>
<keyword evidence="2" id="KW-1133">Transmembrane helix</keyword>
<dbReference type="EMBL" id="ML996397">
    <property type="protein sequence ID" value="KAF2726743.1"/>
    <property type="molecule type" value="Genomic_DNA"/>
</dbReference>
<feature type="transmembrane region" description="Helical" evidence="2">
    <location>
        <begin position="40"/>
        <end position="61"/>
    </location>
</feature>
<feature type="compositionally biased region" description="Basic and acidic residues" evidence="1">
    <location>
        <begin position="284"/>
        <end position="299"/>
    </location>
</feature>
<dbReference type="AlphaFoldDB" id="A0A9P4QJN5"/>
<feature type="transmembrane region" description="Helical" evidence="2">
    <location>
        <begin position="7"/>
        <end position="28"/>
    </location>
</feature>
<feature type="transmembrane region" description="Helical" evidence="2">
    <location>
        <begin position="82"/>
        <end position="103"/>
    </location>
</feature>
<keyword evidence="2" id="KW-0812">Transmembrane</keyword>
<evidence type="ECO:0008006" key="5">
    <source>
        <dbReference type="Google" id="ProtNLM"/>
    </source>
</evidence>
<protein>
    <recommendedName>
        <fullName evidence="5">Tetraspanin Tsp3</fullName>
    </recommendedName>
</protein>
<evidence type="ECO:0000313" key="3">
    <source>
        <dbReference type="EMBL" id="KAF2726743.1"/>
    </source>
</evidence>
<feature type="transmembrane region" description="Helical" evidence="2">
    <location>
        <begin position="185"/>
        <end position="206"/>
    </location>
</feature>
<proteinExistence type="predicted"/>
<name>A0A9P4QJN5_9PLEO</name>
<dbReference type="OrthoDB" id="71600at2759"/>
<comment type="caution">
    <text evidence="3">The sequence shown here is derived from an EMBL/GenBank/DDBJ whole genome shotgun (WGS) entry which is preliminary data.</text>
</comment>
<reference evidence="3" key="1">
    <citation type="journal article" date="2020" name="Stud. Mycol.">
        <title>101 Dothideomycetes genomes: a test case for predicting lifestyles and emergence of pathogens.</title>
        <authorList>
            <person name="Haridas S."/>
            <person name="Albert R."/>
            <person name="Binder M."/>
            <person name="Bloem J."/>
            <person name="Labutti K."/>
            <person name="Salamov A."/>
            <person name="Andreopoulos B."/>
            <person name="Baker S."/>
            <person name="Barry K."/>
            <person name="Bills G."/>
            <person name="Bluhm B."/>
            <person name="Cannon C."/>
            <person name="Castanera R."/>
            <person name="Culley D."/>
            <person name="Daum C."/>
            <person name="Ezra D."/>
            <person name="Gonzalez J."/>
            <person name="Henrissat B."/>
            <person name="Kuo A."/>
            <person name="Liang C."/>
            <person name="Lipzen A."/>
            <person name="Lutzoni F."/>
            <person name="Magnuson J."/>
            <person name="Mondo S."/>
            <person name="Nolan M."/>
            <person name="Ohm R."/>
            <person name="Pangilinan J."/>
            <person name="Park H.-J."/>
            <person name="Ramirez L."/>
            <person name="Alfaro M."/>
            <person name="Sun H."/>
            <person name="Tritt A."/>
            <person name="Yoshinaga Y."/>
            <person name="Zwiers L.-H."/>
            <person name="Turgeon B."/>
            <person name="Goodwin S."/>
            <person name="Spatafora J."/>
            <person name="Crous P."/>
            <person name="Grigoriev I."/>
        </authorList>
    </citation>
    <scope>NUCLEOTIDE SEQUENCE</scope>
    <source>
        <strain evidence="3">CBS 125425</strain>
    </source>
</reference>
<gene>
    <name evidence="3" type="ORF">EJ04DRAFT_171874</name>
</gene>
<keyword evidence="4" id="KW-1185">Reference proteome</keyword>